<sequence>MKFSLIFVVIAFLAVFKFTETEGRPFDMKWLLRKLMEKYFPTTTTTTRRTRLPIIEP</sequence>
<evidence type="ECO:0000313" key="3">
    <source>
        <dbReference type="Proteomes" id="UP000075920"/>
    </source>
</evidence>
<dbReference type="VEuPathDB" id="VectorBase:AMIN014613"/>
<accession>A0A182WPL6</accession>
<organism evidence="2 3">
    <name type="scientific">Anopheles minimus</name>
    <dbReference type="NCBI Taxonomy" id="112268"/>
    <lineage>
        <taxon>Eukaryota</taxon>
        <taxon>Metazoa</taxon>
        <taxon>Ecdysozoa</taxon>
        <taxon>Arthropoda</taxon>
        <taxon>Hexapoda</taxon>
        <taxon>Insecta</taxon>
        <taxon>Pterygota</taxon>
        <taxon>Neoptera</taxon>
        <taxon>Endopterygota</taxon>
        <taxon>Diptera</taxon>
        <taxon>Nematocera</taxon>
        <taxon>Culicoidea</taxon>
        <taxon>Culicidae</taxon>
        <taxon>Anophelinae</taxon>
        <taxon>Anopheles</taxon>
    </lineage>
</organism>
<reference evidence="3" key="1">
    <citation type="submission" date="2013-03" db="EMBL/GenBank/DDBJ databases">
        <title>The Genome Sequence of Anopheles minimus MINIMUS1.</title>
        <authorList>
            <consortium name="The Broad Institute Genomics Platform"/>
            <person name="Neafsey D.E."/>
            <person name="Walton C."/>
            <person name="Walker B."/>
            <person name="Young S.K."/>
            <person name="Zeng Q."/>
            <person name="Gargeya S."/>
            <person name="Fitzgerald M."/>
            <person name="Haas B."/>
            <person name="Abouelleil A."/>
            <person name="Allen A.W."/>
            <person name="Alvarado L."/>
            <person name="Arachchi H.M."/>
            <person name="Berlin A.M."/>
            <person name="Chapman S.B."/>
            <person name="Gainer-Dewar J."/>
            <person name="Goldberg J."/>
            <person name="Griggs A."/>
            <person name="Gujja S."/>
            <person name="Hansen M."/>
            <person name="Howarth C."/>
            <person name="Imamovic A."/>
            <person name="Ireland A."/>
            <person name="Larimer J."/>
            <person name="McCowan C."/>
            <person name="Murphy C."/>
            <person name="Pearson M."/>
            <person name="Poon T.W."/>
            <person name="Priest M."/>
            <person name="Roberts A."/>
            <person name="Saif S."/>
            <person name="Shea T."/>
            <person name="Sisk P."/>
            <person name="Sykes S."/>
            <person name="Wortman J."/>
            <person name="Nusbaum C."/>
            <person name="Birren B."/>
        </authorList>
    </citation>
    <scope>NUCLEOTIDE SEQUENCE [LARGE SCALE GENOMIC DNA]</scope>
    <source>
        <strain evidence="3">MINIMUS1</strain>
    </source>
</reference>
<proteinExistence type="predicted"/>
<name>A0A182WPL6_9DIPT</name>
<evidence type="ECO:0000313" key="2">
    <source>
        <dbReference type="EnsemblMetazoa" id="AMIN014613-PA"/>
    </source>
</evidence>
<feature type="chain" id="PRO_5008141737" evidence="1">
    <location>
        <begin position="24"/>
        <end position="57"/>
    </location>
</feature>
<dbReference type="Proteomes" id="UP000075920">
    <property type="component" value="Unassembled WGS sequence"/>
</dbReference>
<keyword evidence="1" id="KW-0732">Signal</keyword>
<evidence type="ECO:0000256" key="1">
    <source>
        <dbReference type="SAM" id="SignalP"/>
    </source>
</evidence>
<reference evidence="2" key="2">
    <citation type="submission" date="2020-05" db="UniProtKB">
        <authorList>
            <consortium name="EnsemblMetazoa"/>
        </authorList>
    </citation>
    <scope>IDENTIFICATION</scope>
    <source>
        <strain evidence="2">MINIMUS1</strain>
    </source>
</reference>
<dbReference type="EnsemblMetazoa" id="AMIN014613-RA">
    <property type="protein sequence ID" value="AMIN014613-PA"/>
    <property type="gene ID" value="AMIN014613"/>
</dbReference>
<dbReference type="AlphaFoldDB" id="A0A182WPL6"/>
<feature type="signal peptide" evidence="1">
    <location>
        <begin position="1"/>
        <end position="23"/>
    </location>
</feature>
<protein>
    <submittedName>
        <fullName evidence="2">Uncharacterized protein</fullName>
    </submittedName>
</protein>
<keyword evidence="3" id="KW-1185">Reference proteome</keyword>